<dbReference type="Proteomes" id="UP000244906">
    <property type="component" value="Unassembled WGS sequence"/>
</dbReference>
<organism evidence="1 2">
    <name type="scientific">Pelagibaculum spongiae</name>
    <dbReference type="NCBI Taxonomy" id="2080658"/>
    <lineage>
        <taxon>Bacteria</taxon>
        <taxon>Pseudomonadati</taxon>
        <taxon>Pseudomonadota</taxon>
        <taxon>Gammaproteobacteria</taxon>
        <taxon>Oceanospirillales</taxon>
        <taxon>Pelagibaculum</taxon>
    </lineage>
</organism>
<proteinExistence type="predicted"/>
<name>A0A2V1GQW7_9GAMM</name>
<dbReference type="EMBL" id="QDDL01000008">
    <property type="protein sequence ID" value="PVZ66381.1"/>
    <property type="molecule type" value="Genomic_DNA"/>
</dbReference>
<gene>
    <name evidence="1" type="ORF">DC094_16945</name>
</gene>
<evidence type="ECO:0000313" key="1">
    <source>
        <dbReference type="EMBL" id="PVZ66381.1"/>
    </source>
</evidence>
<sequence>MSLVINFQLRLGFFRLFYYQDTSSWIDMKSFMEGFKPSKALLDDLGSMSDFKVAAKHQVRPVQVKELREERKIPTVNQHIVRKQFEWRDKSNKLLGTMTDKALAAKLRITKSMVWEQRKRLGIAPVEPLPMPEAGYHPIKHEWNDRKDALLGTDYDTVIGKRLGINPLRVTYRRNQMGIEPYIRCDRIEWTDDMLEFLGEVPDVDFADYYEISPRTAYLKRVILRIRSFETGHMPKLPDLSPKALVQLGIMNDVAIAAKFDTTRFAVRINREYRGIPIAPRELGPNQFKWNKRDLARIGKIPDKELALKLGVTRQQVTYKRRQLNIPVKQLSQPIEWDDLKLGQLGRTQDAMLAQMWKGAIGEIIAKRESLGIKEYRGPRKWFKKELKLLGTASDEEVGIKVGISATAVRNKRNSLNIAPFKPVKKVKWSKKHLAMIGTMPDAELAYIMKVHPSSVAKKRVELKIKNVISGMDSYR</sequence>
<accession>A0A2V1GQW7</accession>
<evidence type="ECO:0000313" key="2">
    <source>
        <dbReference type="Proteomes" id="UP000244906"/>
    </source>
</evidence>
<reference evidence="1 2" key="1">
    <citation type="submission" date="2018-04" db="EMBL/GenBank/DDBJ databases">
        <title>Thalassorhabdus spongiae gen. nov., sp. nov., isolated from a marine sponge in South-West Iceland.</title>
        <authorList>
            <person name="Knobloch S."/>
            <person name="Daussin A."/>
            <person name="Johannsson R."/>
            <person name="Marteinsson V.T."/>
        </authorList>
    </citation>
    <scope>NUCLEOTIDE SEQUENCE [LARGE SCALE GENOMIC DNA]</scope>
    <source>
        <strain evidence="1 2">Hp12</strain>
    </source>
</reference>
<keyword evidence="2" id="KW-1185">Reference proteome</keyword>
<protein>
    <submittedName>
        <fullName evidence="1">Uncharacterized protein</fullName>
    </submittedName>
</protein>
<comment type="caution">
    <text evidence="1">The sequence shown here is derived from an EMBL/GenBank/DDBJ whole genome shotgun (WGS) entry which is preliminary data.</text>
</comment>
<dbReference type="AlphaFoldDB" id="A0A2V1GQW7"/>